<keyword evidence="3" id="KW-0328">Glycosyltransferase</keyword>
<dbReference type="GO" id="GO:0009103">
    <property type="term" value="P:lipopolysaccharide biosynthetic process"/>
    <property type="evidence" value="ECO:0007669"/>
    <property type="project" value="UniProtKB-ARBA"/>
</dbReference>
<dbReference type="InterPro" id="IPR050297">
    <property type="entry name" value="LipidA_mod_glycosyltrf_83"/>
</dbReference>
<feature type="transmembrane region" description="Helical" evidence="8">
    <location>
        <begin position="200"/>
        <end position="232"/>
    </location>
</feature>
<dbReference type="RefSeq" id="WP_099068024.1">
    <property type="nucleotide sequence ID" value="NZ_LAHD01000012.1"/>
</dbReference>
<reference evidence="10 11" key="1">
    <citation type="submission" date="2015-02" db="EMBL/GenBank/DDBJ databases">
        <title>Nostoc linckia genome annotation.</title>
        <authorList>
            <person name="Zhou Z."/>
        </authorList>
    </citation>
    <scope>NUCLEOTIDE SEQUENCE [LARGE SCALE GENOMIC DNA]</scope>
    <source>
        <strain evidence="11">z8</strain>
    </source>
</reference>
<keyword evidence="7 8" id="KW-0472">Membrane</keyword>
<keyword evidence="2" id="KW-1003">Cell membrane</keyword>
<evidence type="ECO:0000259" key="9">
    <source>
        <dbReference type="Pfam" id="PF13231"/>
    </source>
</evidence>
<feature type="transmembrane region" description="Helical" evidence="8">
    <location>
        <begin position="12"/>
        <end position="29"/>
    </location>
</feature>
<dbReference type="PANTHER" id="PTHR33908">
    <property type="entry name" value="MANNOSYLTRANSFERASE YKCB-RELATED"/>
    <property type="match status" value="1"/>
</dbReference>
<evidence type="ECO:0000313" key="10">
    <source>
        <dbReference type="EMBL" id="PHK05832.1"/>
    </source>
</evidence>
<keyword evidence="5 8" id="KW-0812">Transmembrane</keyword>
<accession>A0A9Q6EMH0</accession>
<feature type="transmembrane region" description="Helical" evidence="8">
    <location>
        <begin position="368"/>
        <end position="385"/>
    </location>
</feature>
<protein>
    <recommendedName>
        <fullName evidence="9">Glycosyltransferase RgtA/B/C/D-like domain-containing protein</fullName>
    </recommendedName>
</protein>
<feature type="transmembrane region" description="Helical" evidence="8">
    <location>
        <begin position="334"/>
        <end position="356"/>
    </location>
</feature>
<evidence type="ECO:0000256" key="8">
    <source>
        <dbReference type="SAM" id="Phobius"/>
    </source>
</evidence>
<evidence type="ECO:0000256" key="2">
    <source>
        <dbReference type="ARBA" id="ARBA00022475"/>
    </source>
</evidence>
<dbReference type="GeneID" id="57093186"/>
<feature type="transmembrane region" description="Helical" evidence="8">
    <location>
        <begin position="170"/>
        <end position="188"/>
    </location>
</feature>
<dbReference type="Proteomes" id="UP000222310">
    <property type="component" value="Unassembled WGS sequence"/>
</dbReference>
<evidence type="ECO:0000256" key="7">
    <source>
        <dbReference type="ARBA" id="ARBA00023136"/>
    </source>
</evidence>
<feature type="transmembrane region" description="Helical" evidence="8">
    <location>
        <begin position="116"/>
        <end position="136"/>
    </location>
</feature>
<dbReference type="InterPro" id="IPR038731">
    <property type="entry name" value="RgtA/B/C-like"/>
</dbReference>
<evidence type="ECO:0000313" key="11">
    <source>
        <dbReference type="Proteomes" id="UP000222310"/>
    </source>
</evidence>
<keyword evidence="4" id="KW-0808">Transferase</keyword>
<dbReference type="AlphaFoldDB" id="A0A9Q6EMH0"/>
<name>A0A9Q6EMH0_NOSLI</name>
<evidence type="ECO:0000256" key="3">
    <source>
        <dbReference type="ARBA" id="ARBA00022676"/>
    </source>
</evidence>
<dbReference type="GO" id="GO:0016763">
    <property type="term" value="F:pentosyltransferase activity"/>
    <property type="evidence" value="ECO:0007669"/>
    <property type="project" value="TreeGrafter"/>
</dbReference>
<feature type="transmembrane region" description="Helical" evidence="8">
    <location>
        <begin position="244"/>
        <end position="268"/>
    </location>
</feature>
<comment type="subcellular location">
    <subcellularLocation>
        <location evidence="1">Cell membrane</location>
        <topology evidence="1">Multi-pass membrane protein</topology>
    </subcellularLocation>
</comment>
<evidence type="ECO:0000256" key="6">
    <source>
        <dbReference type="ARBA" id="ARBA00022989"/>
    </source>
</evidence>
<organism evidence="10 11">
    <name type="scientific">Nostoc linckia z8</name>
    <dbReference type="NCBI Taxonomy" id="1628746"/>
    <lineage>
        <taxon>Bacteria</taxon>
        <taxon>Bacillati</taxon>
        <taxon>Cyanobacteriota</taxon>
        <taxon>Cyanophyceae</taxon>
        <taxon>Nostocales</taxon>
        <taxon>Nostocaceae</taxon>
        <taxon>Nostoc</taxon>
    </lineage>
</organism>
<feature type="transmembrane region" description="Helical" evidence="8">
    <location>
        <begin position="397"/>
        <end position="416"/>
    </location>
</feature>
<dbReference type="GO" id="GO:0005886">
    <property type="term" value="C:plasma membrane"/>
    <property type="evidence" value="ECO:0007669"/>
    <property type="project" value="UniProtKB-SubCell"/>
</dbReference>
<evidence type="ECO:0000256" key="4">
    <source>
        <dbReference type="ARBA" id="ARBA00022679"/>
    </source>
</evidence>
<feature type="transmembrane region" description="Helical" evidence="8">
    <location>
        <begin position="309"/>
        <end position="328"/>
    </location>
</feature>
<evidence type="ECO:0000256" key="5">
    <source>
        <dbReference type="ARBA" id="ARBA00022692"/>
    </source>
</evidence>
<dbReference type="Pfam" id="PF13231">
    <property type="entry name" value="PMT_2"/>
    <property type="match status" value="1"/>
</dbReference>
<gene>
    <name evidence="10" type="ORF">VF08_06530</name>
</gene>
<dbReference type="PANTHER" id="PTHR33908:SF11">
    <property type="entry name" value="MEMBRANE PROTEIN"/>
    <property type="match status" value="1"/>
</dbReference>
<feature type="domain" description="Glycosyltransferase RgtA/B/C/D-like" evidence="9">
    <location>
        <begin position="94"/>
        <end position="259"/>
    </location>
</feature>
<dbReference type="EMBL" id="LAHD01000012">
    <property type="protein sequence ID" value="PHK05832.1"/>
    <property type="molecule type" value="Genomic_DNA"/>
</dbReference>
<keyword evidence="6 8" id="KW-1133">Transmembrane helix</keyword>
<sequence>MWHLKLAQNKLRFFIVILLTIGIFFRFFHLDNKVYWHDETFTSLRISGYTANEVKQQIFNGSVITKESFVKFQSLNQEKGLINTIKSLEVEDPQHPPLYYIIARFWVGIFGNSVTAIRSLSALISLLIFPSIYWLCRELFRTQLWVSEMAIALMAISPIHLVYAQEAREYILWVVTILLCNASFLRALRLESTHPHSRIFNWGIYAAIITISLYTFLLSGFVVVAHGIYLIITARFRFTQTVKAYVLASLAGFLAFTHWILVVITNLLQFNSSTAWTKIPSSLETLIKSWLLQLSRIFIDLNFGFENSFTCIITALSLILSGYAIYYLCRNTNYKVWLFIVILILVPALPLMLPDLIFGGIRSLSERYLLPSYLGIQLSIIYLLATKIKNESVGHRRIWQTIFGLVIICGLISYGVNSQAKTWWNKVISYGNPQVAKIINQANRPLLISDASGINYGNVFSLSYLLDPKVKFQLIQDQSIPQIPDVFTDIFLLNPSDIWRKKIETNYKSQTEAVYSDNHYLVWKLFKTFTNNLKH</sequence>
<evidence type="ECO:0000256" key="1">
    <source>
        <dbReference type="ARBA" id="ARBA00004651"/>
    </source>
</evidence>
<comment type="caution">
    <text evidence="10">The sequence shown here is derived from an EMBL/GenBank/DDBJ whole genome shotgun (WGS) entry which is preliminary data.</text>
</comment>
<proteinExistence type="predicted"/>